<evidence type="ECO:0000256" key="7">
    <source>
        <dbReference type="ARBA" id="ARBA00022694"/>
    </source>
</evidence>
<dbReference type="NCBIfam" id="TIGR03724">
    <property type="entry name" value="arch_bud32"/>
    <property type="match status" value="1"/>
</dbReference>
<evidence type="ECO:0000256" key="9">
    <source>
        <dbReference type="ARBA" id="ARBA00022777"/>
    </source>
</evidence>
<evidence type="ECO:0000256" key="16">
    <source>
        <dbReference type="ARBA" id="ARBA00062157"/>
    </source>
</evidence>
<evidence type="ECO:0000256" key="3">
    <source>
        <dbReference type="ARBA" id="ARBA00012513"/>
    </source>
</evidence>
<evidence type="ECO:0000259" key="20">
    <source>
        <dbReference type="PROSITE" id="PS50011"/>
    </source>
</evidence>
<evidence type="ECO:0000256" key="13">
    <source>
        <dbReference type="ARBA" id="ARBA00047899"/>
    </source>
</evidence>
<comment type="caution">
    <text evidence="21">The sequence shown here is derived from an EMBL/GenBank/DDBJ whole genome shotgun (WGS) entry which is preliminary data.</text>
</comment>
<keyword evidence="10" id="KW-0378">Hydrolase</keyword>
<organism evidence="21 22">
    <name type="scientific">Sinanodonta woodiana</name>
    <name type="common">Chinese pond mussel</name>
    <name type="synonym">Anodonta woodiana</name>
    <dbReference type="NCBI Taxonomy" id="1069815"/>
    <lineage>
        <taxon>Eukaryota</taxon>
        <taxon>Metazoa</taxon>
        <taxon>Spiralia</taxon>
        <taxon>Lophotrochozoa</taxon>
        <taxon>Mollusca</taxon>
        <taxon>Bivalvia</taxon>
        <taxon>Autobranchia</taxon>
        <taxon>Heteroconchia</taxon>
        <taxon>Palaeoheterodonta</taxon>
        <taxon>Unionida</taxon>
        <taxon>Unionoidea</taxon>
        <taxon>Unionidae</taxon>
        <taxon>Unioninae</taxon>
        <taxon>Sinanodonta</taxon>
    </lineage>
</organism>
<keyword evidence="11" id="KW-0067">ATP-binding</keyword>
<evidence type="ECO:0000256" key="19">
    <source>
        <dbReference type="ARBA" id="ARBA00081359"/>
    </source>
</evidence>
<evidence type="ECO:0000256" key="17">
    <source>
        <dbReference type="ARBA" id="ARBA00079584"/>
    </source>
</evidence>
<evidence type="ECO:0000256" key="15">
    <source>
        <dbReference type="ARBA" id="ARBA00056624"/>
    </source>
</evidence>
<gene>
    <name evidence="21" type="ORF">ACJMK2_010098</name>
</gene>
<keyword evidence="9" id="KW-0418">Kinase</keyword>
<dbReference type="Pfam" id="PF06293">
    <property type="entry name" value="Kdo"/>
    <property type="match status" value="1"/>
</dbReference>
<dbReference type="GO" id="GO:0004674">
    <property type="term" value="F:protein serine/threonine kinase activity"/>
    <property type="evidence" value="ECO:0007669"/>
    <property type="project" value="UniProtKB-KW"/>
</dbReference>
<dbReference type="PROSITE" id="PS50011">
    <property type="entry name" value="PROTEIN_KINASE_DOM"/>
    <property type="match status" value="1"/>
</dbReference>
<evidence type="ECO:0000256" key="1">
    <source>
        <dbReference type="ARBA" id="ARBA00004123"/>
    </source>
</evidence>
<dbReference type="EC" id="2.7.11.1" evidence="3"/>
<dbReference type="PANTHER" id="PTHR12209:SF0">
    <property type="entry name" value="EKC_KEOPS COMPLEX SUBUNIT TP53RK"/>
    <property type="match status" value="1"/>
</dbReference>
<evidence type="ECO:0000313" key="22">
    <source>
        <dbReference type="Proteomes" id="UP001634394"/>
    </source>
</evidence>
<keyword evidence="4" id="KW-0723">Serine/threonine-protein kinase</keyword>
<dbReference type="GO" id="GO:0005634">
    <property type="term" value="C:nucleus"/>
    <property type="evidence" value="ECO:0007669"/>
    <property type="project" value="UniProtKB-SubCell"/>
</dbReference>
<dbReference type="InterPro" id="IPR008266">
    <property type="entry name" value="Tyr_kinase_AS"/>
</dbReference>
<dbReference type="GO" id="GO:0000408">
    <property type="term" value="C:EKC/KEOPS complex"/>
    <property type="evidence" value="ECO:0007669"/>
    <property type="project" value="UniProtKB-ARBA"/>
</dbReference>
<evidence type="ECO:0000256" key="8">
    <source>
        <dbReference type="ARBA" id="ARBA00022741"/>
    </source>
</evidence>
<dbReference type="GO" id="GO:0008033">
    <property type="term" value="P:tRNA processing"/>
    <property type="evidence" value="ECO:0007669"/>
    <property type="project" value="UniProtKB-KW"/>
</dbReference>
<evidence type="ECO:0000256" key="6">
    <source>
        <dbReference type="ARBA" id="ARBA00022679"/>
    </source>
</evidence>
<evidence type="ECO:0000256" key="4">
    <source>
        <dbReference type="ARBA" id="ARBA00022527"/>
    </source>
</evidence>
<comment type="subunit">
    <text evidence="16">Component of the EKC/KEOPS complex composed of at least GON7, TP53RK, TPRKB, OSGEP and LAGE3; the whole complex dimerizes.</text>
</comment>
<keyword evidence="12" id="KW-0539">Nucleus</keyword>
<evidence type="ECO:0000256" key="14">
    <source>
        <dbReference type="ARBA" id="ARBA00048679"/>
    </source>
</evidence>
<dbReference type="Proteomes" id="UP001634394">
    <property type="component" value="Unassembled WGS sequence"/>
</dbReference>
<dbReference type="Gene3D" id="3.30.200.20">
    <property type="entry name" value="Phosphorylase Kinase, domain 1"/>
    <property type="match status" value="1"/>
</dbReference>
<evidence type="ECO:0000313" key="21">
    <source>
        <dbReference type="EMBL" id="KAL3859915.1"/>
    </source>
</evidence>
<evidence type="ECO:0000256" key="10">
    <source>
        <dbReference type="ARBA" id="ARBA00022801"/>
    </source>
</evidence>
<evidence type="ECO:0000256" key="18">
    <source>
        <dbReference type="ARBA" id="ARBA00080585"/>
    </source>
</evidence>
<keyword evidence="5" id="KW-0597">Phosphoprotein</keyword>
<proteinExistence type="inferred from homology"/>
<evidence type="ECO:0000256" key="12">
    <source>
        <dbReference type="ARBA" id="ARBA00023242"/>
    </source>
</evidence>
<keyword evidence="8" id="KW-0547">Nucleotide-binding</keyword>
<dbReference type="InterPro" id="IPR000719">
    <property type="entry name" value="Prot_kinase_dom"/>
</dbReference>
<reference evidence="21 22" key="1">
    <citation type="submission" date="2024-11" db="EMBL/GenBank/DDBJ databases">
        <title>Chromosome-level genome assembly of the freshwater bivalve Anodonta woodiana.</title>
        <authorList>
            <person name="Chen X."/>
        </authorList>
    </citation>
    <scope>NUCLEOTIDE SEQUENCE [LARGE SCALE GENOMIC DNA]</scope>
    <source>
        <strain evidence="21">MN2024</strain>
        <tissue evidence="21">Gills</tissue>
    </source>
</reference>
<feature type="domain" description="Protein kinase" evidence="20">
    <location>
        <begin position="6"/>
        <end position="229"/>
    </location>
</feature>
<evidence type="ECO:0000256" key="11">
    <source>
        <dbReference type="ARBA" id="ARBA00022840"/>
    </source>
</evidence>
<keyword evidence="6" id="KW-0808">Transferase</keyword>
<comment type="similarity">
    <text evidence="2">Belongs to the protein kinase superfamily. BUD32 family.</text>
</comment>
<dbReference type="Gene3D" id="1.10.510.10">
    <property type="entry name" value="Transferase(Phosphotransferase) domain 1"/>
    <property type="match status" value="1"/>
</dbReference>
<comment type="catalytic activity">
    <reaction evidence="14">
        <text>L-seryl-[protein] + ATP = O-phospho-L-seryl-[protein] + ADP + H(+)</text>
        <dbReference type="Rhea" id="RHEA:17989"/>
        <dbReference type="Rhea" id="RHEA-COMP:9863"/>
        <dbReference type="Rhea" id="RHEA-COMP:11604"/>
        <dbReference type="ChEBI" id="CHEBI:15378"/>
        <dbReference type="ChEBI" id="CHEBI:29999"/>
        <dbReference type="ChEBI" id="CHEBI:30616"/>
        <dbReference type="ChEBI" id="CHEBI:83421"/>
        <dbReference type="ChEBI" id="CHEBI:456216"/>
        <dbReference type="EC" id="2.7.11.1"/>
    </reaction>
</comment>
<dbReference type="PANTHER" id="PTHR12209">
    <property type="entry name" value="NON-SPECIFIC SERINE/THREONINE PROTEIN KINASE"/>
    <property type="match status" value="1"/>
</dbReference>
<evidence type="ECO:0000256" key="5">
    <source>
        <dbReference type="ARBA" id="ARBA00022553"/>
    </source>
</evidence>
<accession>A0ABD3VHD1</accession>
<comment type="function">
    <text evidence="15">Component of the EKC/KEOPS complex that is required for the formation of a threonylcarbamoyl group on adenosine at position 37 (t(6)A37) in tRNAs that read codons beginning with adenine. The complex is probably involved in the transfer of the threonylcarbamoyl moiety of threonylcarbamoyl-AMP (TC-AMP) to the N6 group of A37. TP53RK has ATPase activity in the context of the EKC/KEOPS complex and likely plays a supporting role to the catalytic subunit OSGEP. Atypical protein kinase that phosphorylates 'Ser-15' of p53/TP53 protein and may therefore participate in its activation.</text>
</comment>
<sequence>MAENEKHKLKLIKQGAEAKLYRGDFYERPCIVKERFSKSYRHSALDRSLTAQRIKAEVRALFRCRLQGIIVPTVYFVDLDSSCIYMEDITDSCTVRDYIVQIQKENGDSAISQLKPLATKIGGIVGKMHANSILHGDLTTSNMLLRGSPLDLNIVMIDFGLSYFDSLAEDKGVDLYVLERALLSTHPNTEELFSTMMEAYKQANKKGAAEVISKLEEVRMRGRKRTMVG</sequence>
<dbReference type="PROSITE" id="PS00109">
    <property type="entry name" value="PROTEIN_KINASE_TYR"/>
    <property type="match status" value="1"/>
</dbReference>
<name>A0ABD3VHD1_SINWO</name>
<dbReference type="InterPro" id="IPR011009">
    <property type="entry name" value="Kinase-like_dom_sf"/>
</dbReference>
<dbReference type="AlphaFoldDB" id="A0ABD3VHD1"/>
<keyword evidence="7" id="KW-0819">tRNA processing</keyword>
<keyword evidence="22" id="KW-1185">Reference proteome</keyword>
<evidence type="ECO:0000256" key="2">
    <source>
        <dbReference type="ARBA" id="ARBA00010630"/>
    </source>
</evidence>
<dbReference type="InterPro" id="IPR022495">
    <property type="entry name" value="Bud32"/>
</dbReference>
<dbReference type="SUPFAM" id="SSF56112">
    <property type="entry name" value="Protein kinase-like (PK-like)"/>
    <property type="match status" value="1"/>
</dbReference>
<dbReference type="EMBL" id="JBJQND010000012">
    <property type="protein sequence ID" value="KAL3859915.1"/>
    <property type="molecule type" value="Genomic_DNA"/>
</dbReference>
<dbReference type="FunFam" id="1.10.510.10:FF:000323">
    <property type="entry name" value="TP53-regulating kinase, putative"/>
    <property type="match status" value="1"/>
</dbReference>
<comment type="subcellular location">
    <subcellularLocation>
        <location evidence="1">Nucleus</location>
    </subcellularLocation>
</comment>
<dbReference type="GO" id="GO:0005524">
    <property type="term" value="F:ATP binding"/>
    <property type="evidence" value="ECO:0007669"/>
    <property type="project" value="UniProtKB-KW"/>
</dbReference>
<dbReference type="GO" id="GO:0016787">
    <property type="term" value="F:hydrolase activity"/>
    <property type="evidence" value="ECO:0007669"/>
    <property type="project" value="UniProtKB-KW"/>
</dbReference>
<dbReference type="FunFam" id="3.30.200.20:FF:000201">
    <property type="entry name" value="TP53-regulating kinase isoform X1"/>
    <property type="match status" value="1"/>
</dbReference>
<comment type="catalytic activity">
    <reaction evidence="13">
        <text>L-threonyl-[protein] + ATP = O-phospho-L-threonyl-[protein] + ADP + H(+)</text>
        <dbReference type="Rhea" id="RHEA:46608"/>
        <dbReference type="Rhea" id="RHEA-COMP:11060"/>
        <dbReference type="Rhea" id="RHEA-COMP:11605"/>
        <dbReference type="ChEBI" id="CHEBI:15378"/>
        <dbReference type="ChEBI" id="CHEBI:30013"/>
        <dbReference type="ChEBI" id="CHEBI:30616"/>
        <dbReference type="ChEBI" id="CHEBI:61977"/>
        <dbReference type="ChEBI" id="CHEBI:456216"/>
        <dbReference type="EC" id="2.7.11.1"/>
    </reaction>
</comment>
<protein>
    <recommendedName>
        <fullName evidence="3">non-specific serine/threonine protein kinase</fullName>
        <ecNumber evidence="3">2.7.11.1</ecNumber>
    </recommendedName>
    <alternativeName>
        <fullName evidence="17">Nori-2</fullName>
    </alternativeName>
    <alternativeName>
        <fullName evidence="18">TP53-regulating kinase</fullName>
    </alternativeName>
    <alternativeName>
        <fullName evidence="19">p53-related protein kinase</fullName>
    </alternativeName>
</protein>